<evidence type="ECO:0000256" key="9">
    <source>
        <dbReference type="ARBA" id="ARBA00022574"/>
    </source>
</evidence>
<dbReference type="PROSITE" id="PS50294">
    <property type="entry name" value="WD_REPEATS_REGION"/>
    <property type="match status" value="2"/>
</dbReference>
<dbReference type="Pfam" id="PF03725">
    <property type="entry name" value="RNase_PH_C"/>
    <property type="match status" value="1"/>
</dbReference>
<dbReference type="SUPFAM" id="SSF46579">
    <property type="entry name" value="Prefoldin"/>
    <property type="match status" value="1"/>
</dbReference>
<dbReference type="InterPro" id="IPR033100">
    <property type="entry name" value="Rrp45"/>
</dbReference>
<comment type="subunit">
    <text evidence="5">Heterohexamer of two PFD-alpha type and four PFD-beta type subunits.</text>
</comment>
<evidence type="ECO:0000256" key="12">
    <source>
        <dbReference type="ARBA" id="ARBA00023242"/>
    </source>
</evidence>
<reference evidence="14" key="2">
    <citation type="submission" date="2022-06" db="UniProtKB">
        <authorList>
            <consortium name="EnsemblMetazoa"/>
        </authorList>
    </citation>
    <scope>IDENTIFICATION</scope>
    <source>
        <strain evidence="14">PS312</strain>
    </source>
</reference>
<evidence type="ECO:0000256" key="2">
    <source>
        <dbReference type="ARBA" id="ARBA00004496"/>
    </source>
</evidence>
<evidence type="ECO:0000256" key="5">
    <source>
        <dbReference type="ARBA" id="ARBA00011695"/>
    </source>
</evidence>
<organism evidence="14 15">
    <name type="scientific">Pristionchus pacificus</name>
    <name type="common">Parasitic nematode worm</name>
    <dbReference type="NCBI Taxonomy" id="54126"/>
    <lineage>
        <taxon>Eukaryota</taxon>
        <taxon>Metazoa</taxon>
        <taxon>Ecdysozoa</taxon>
        <taxon>Nematoda</taxon>
        <taxon>Chromadorea</taxon>
        <taxon>Rhabditida</taxon>
        <taxon>Rhabditina</taxon>
        <taxon>Diplogasteromorpha</taxon>
        <taxon>Diplogasteroidea</taxon>
        <taxon>Neodiplogasteridae</taxon>
        <taxon>Pristionchus</taxon>
    </lineage>
</organism>
<gene>
    <name evidence="14" type="primary">WBGene00115036</name>
</gene>
<dbReference type="InterPro" id="IPR036345">
    <property type="entry name" value="ExoRNase_PH_dom2_sf"/>
</dbReference>
<dbReference type="Pfam" id="PF02996">
    <property type="entry name" value="Prefoldin"/>
    <property type="match status" value="1"/>
</dbReference>
<sequence length="1412" mass="156453">MYEQMVRARSVYLSAGCEARSHCVSSSRLSNRVVFASHSELVVANADRVAYRMHLVSKHAAKEDIESLLHVLKEFTLLRCRLEFSVSLKVNHTELFISGSADGRGITTSISAVCGWLTEDGRLNVAASSMGTIRLWKILYREGVVCSLDEEIVENEAKHFFLSLDIQRIITQSDGDSFVVCAGTSKRWIDIYSGVIYPDSKIEKSLTLKDAHDDWVHALEFDENEHEPILASSGQDSIVKLWRFERIKKVDEDEEKDVVKRLEVKRIKVEINDQRKCSTVLSFLVHIHAVLSGHEDWVHSVHWHPKKDSSGGRSLVTASSDKAVVMWTRMENGVWADMIRLGIIGGQATGFYGVVVCADGETIVGSSYYGGLHAWKKIDDDIWVARPLGGGHCGRVSDVIWSRGGQYLLSTSSDNTTRMHTRYGQHNEIGWTDSSVSSLPSLSPSISSFVEIGRPQVHGHEIECIATLYGGIFISGSEEKILRVFEMPRTVAESLAAIAGEESLELEGLSSLDNLAWGASVPALGLSNTAIEKGDGDKKDDEEGERHWEEEAFVSVPQALTGPPTEECLQQNTLWPETHKLYGHGFELFAIAAHPDSGTVASQGTHAALLQWTPPMYTEAPKIIPGHSLTVTQCEFSPDGQWLLSVSRDRTVIVYATAQDGEWRAVYQSASKGGPHSRIIWSCAWFHDSTHFVTVSREGKVILWKWNGETAKVVNVYSTKQSVTAVGVSTFNGDRMSDNVVVIGFESGAVDVLRIDDTQSTVLVKDRSLIGIPEGEENAEEHTVTRIRFCPRPKMDSPVLVGVSTANKKLHVFELCREVESVWLIIDEPVLEKSCQLGMSAEGDAGGRNLINIDDLGLEQLSSLQKQIEREIEFFTESIKQLKIAAGKYTGSAQAIAELAKSNQGTSALIPLSESMYIRASLSDPKKTLVDIGTCYYVEMTHEKAIDYFDRKTKFITNQAEKVEALIRDKAVSRQKVSEKFNQKVQTALAQRQQQMRTDPPSLSERQFVLDGIKEGVRTDERGNEDFRQALLVLGKQPGSALCTIGNTKVMCAVSASITEPTRSRPHKGIISVEVDMSPMASPAHEANRLGNKGLELTRLLEMLLRDSRCIDVESLCIRAKKEVWKIRVDVRVLDDDGSLIDCASLAAATALQHYSRPDVTVLPECTKIHSEYDKMLIPLSIYHMPICVTFGISTDLRSTVVDPTERESLYLDGALIVGCNRRREVCVLHQSNHLVLSTAQITSSVKRAMERVENLTDLITTVIADEARRKSMKEEGSGFETAVTAELLTCKEWSPNELVAPAVKIPTMIVPEVKDEPKINEENALREGAIEMDEDERQGIEEQVQAIASNVNAVDLSSTSTKGAKQREKEMVDGLLDGLVGSDEEDEETMILKSEMNEDSFDLAATKKKKK</sequence>
<dbReference type="PANTHER" id="PTHR44111">
    <property type="entry name" value="ELONGATOR COMPLEX PROTEIN 2"/>
    <property type="match status" value="1"/>
</dbReference>
<dbReference type="SMART" id="SM00320">
    <property type="entry name" value="WD40"/>
    <property type="match status" value="7"/>
</dbReference>
<dbReference type="SUPFAM" id="SSF54211">
    <property type="entry name" value="Ribosomal protein S5 domain 2-like"/>
    <property type="match status" value="1"/>
</dbReference>
<dbReference type="Gene3D" id="3.30.230.70">
    <property type="entry name" value="GHMP Kinase, N-terminal domain"/>
    <property type="match status" value="1"/>
</dbReference>
<keyword evidence="11" id="KW-0677">Repeat</keyword>
<dbReference type="InterPro" id="IPR037289">
    <property type="entry name" value="Elp2"/>
</dbReference>
<evidence type="ECO:0000256" key="6">
    <source>
        <dbReference type="ARBA" id="ARBA00019572"/>
    </source>
</evidence>
<dbReference type="EnsemblMetazoa" id="PPA25482.1">
    <property type="protein sequence ID" value="PPA25482.1"/>
    <property type="gene ID" value="WBGene00115036"/>
</dbReference>
<dbReference type="PANTHER" id="PTHR44111:SF1">
    <property type="entry name" value="ELONGATOR COMPLEX PROTEIN 2"/>
    <property type="match status" value="1"/>
</dbReference>
<dbReference type="CDD" id="cd11368">
    <property type="entry name" value="RNase_PH_RRP45"/>
    <property type="match status" value="1"/>
</dbReference>
<keyword evidence="15" id="KW-1185">Reference proteome</keyword>
<dbReference type="InterPro" id="IPR015847">
    <property type="entry name" value="ExoRNase_PH_dom2"/>
</dbReference>
<evidence type="ECO:0000256" key="1">
    <source>
        <dbReference type="ARBA" id="ARBA00004123"/>
    </source>
</evidence>
<evidence type="ECO:0000256" key="13">
    <source>
        <dbReference type="ARBA" id="ARBA00032660"/>
    </source>
</evidence>
<dbReference type="InterPro" id="IPR004127">
    <property type="entry name" value="Prefoldin_subunit_alpha"/>
</dbReference>
<dbReference type="GO" id="GO:0002098">
    <property type="term" value="P:tRNA wobble uridine modification"/>
    <property type="evidence" value="ECO:0007669"/>
    <property type="project" value="InterPro"/>
</dbReference>
<dbReference type="GO" id="GO:0005634">
    <property type="term" value="C:nucleus"/>
    <property type="evidence" value="ECO:0007669"/>
    <property type="project" value="UniProtKB-SubCell"/>
</dbReference>
<dbReference type="InterPro" id="IPR009053">
    <property type="entry name" value="Prefoldin"/>
</dbReference>
<accession>A0A8R1YLB7</accession>
<comment type="similarity">
    <text evidence="4">Belongs to the WD repeat ELP2 family.</text>
</comment>
<dbReference type="GO" id="GO:0000178">
    <property type="term" value="C:exosome (RNase complex)"/>
    <property type="evidence" value="ECO:0007669"/>
    <property type="project" value="InterPro"/>
</dbReference>
<evidence type="ECO:0000256" key="10">
    <source>
        <dbReference type="ARBA" id="ARBA00022694"/>
    </source>
</evidence>
<dbReference type="Gene3D" id="1.10.287.370">
    <property type="match status" value="1"/>
</dbReference>
<dbReference type="PROSITE" id="PS50082">
    <property type="entry name" value="WD_REPEATS_2"/>
    <property type="match status" value="3"/>
</dbReference>
<keyword evidence="9" id="KW-0853">WD repeat</keyword>
<name>A0A2A6B489_PRIPA</name>
<dbReference type="CDD" id="cd23157">
    <property type="entry name" value="Prefoldin_5"/>
    <property type="match status" value="1"/>
</dbReference>
<keyword evidence="10" id="KW-0819">tRNA processing</keyword>
<dbReference type="GO" id="GO:0005737">
    <property type="term" value="C:cytoplasm"/>
    <property type="evidence" value="ECO:0007669"/>
    <property type="project" value="UniProtKB-SubCell"/>
</dbReference>
<dbReference type="InterPro" id="IPR036322">
    <property type="entry name" value="WD40_repeat_dom_sf"/>
</dbReference>
<evidence type="ECO:0000256" key="8">
    <source>
        <dbReference type="ARBA" id="ARBA00022490"/>
    </source>
</evidence>
<dbReference type="NCBIfam" id="TIGR00293">
    <property type="entry name" value="prefoldin subunit alpha"/>
    <property type="match status" value="1"/>
</dbReference>
<evidence type="ECO:0000313" key="15">
    <source>
        <dbReference type="Proteomes" id="UP000005239"/>
    </source>
</evidence>
<evidence type="ECO:0000256" key="4">
    <source>
        <dbReference type="ARBA" id="ARBA00005881"/>
    </source>
</evidence>
<dbReference type="FunFam" id="1.10.287.370:FF:000073">
    <property type="entry name" value="Predicted protein"/>
    <property type="match status" value="1"/>
</dbReference>
<dbReference type="InterPro" id="IPR001680">
    <property type="entry name" value="WD40_rpt"/>
</dbReference>
<evidence type="ECO:0000313" key="14">
    <source>
        <dbReference type="EnsemblMetazoa" id="PPA25482.1"/>
    </source>
</evidence>
<dbReference type="Proteomes" id="UP000005239">
    <property type="component" value="Unassembled WGS sequence"/>
</dbReference>
<dbReference type="Pfam" id="PF00400">
    <property type="entry name" value="WD40"/>
    <property type="match status" value="5"/>
</dbReference>
<proteinExistence type="inferred from homology"/>
<comment type="pathway">
    <text evidence="3">tRNA modification; 5-methoxycarbonylmethyl-2-thiouridine-tRNA biosynthesis.</text>
</comment>
<dbReference type="InterPro" id="IPR015943">
    <property type="entry name" value="WD40/YVTN_repeat-like_dom_sf"/>
</dbReference>
<evidence type="ECO:0000256" key="11">
    <source>
        <dbReference type="ARBA" id="ARBA00022737"/>
    </source>
</evidence>
<accession>A0A2A6B489</accession>
<dbReference type="Gene3D" id="2.130.10.10">
    <property type="entry name" value="YVTN repeat-like/Quinoprotein amine dehydrogenase"/>
    <property type="match status" value="4"/>
</dbReference>
<evidence type="ECO:0000256" key="7">
    <source>
        <dbReference type="ARBA" id="ARBA00020267"/>
    </source>
</evidence>
<reference evidence="15" key="1">
    <citation type="journal article" date="2008" name="Nat. Genet.">
        <title>The Pristionchus pacificus genome provides a unique perspective on nematode lifestyle and parasitism.</title>
        <authorList>
            <person name="Dieterich C."/>
            <person name="Clifton S.W."/>
            <person name="Schuster L.N."/>
            <person name="Chinwalla A."/>
            <person name="Delehaunty K."/>
            <person name="Dinkelacker I."/>
            <person name="Fulton L."/>
            <person name="Fulton R."/>
            <person name="Godfrey J."/>
            <person name="Minx P."/>
            <person name="Mitreva M."/>
            <person name="Roeseler W."/>
            <person name="Tian H."/>
            <person name="Witte H."/>
            <person name="Yang S.P."/>
            <person name="Wilson R.K."/>
            <person name="Sommer R.J."/>
        </authorList>
    </citation>
    <scope>NUCLEOTIDE SEQUENCE [LARGE SCALE GENOMIC DNA]</scope>
    <source>
        <strain evidence="15">PS312</strain>
    </source>
</reference>
<dbReference type="Pfam" id="PF01138">
    <property type="entry name" value="RNase_PH"/>
    <property type="match status" value="1"/>
</dbReference>
<dbReference type="InterPro" id="IPR020568">
    <property type="entry name" value="Ribosomal_Su5_D2-typ_SF"/>
</dbReference>
<keyword evidence="12" id="KW-0539">Nucleus</keyword>
<dbReference type="InterPro" id="IPR001247">
    <property type="entry name" value="ExoRNase_PH_dom1"/>
</dbReference>
<dbReference type="FunFam" id="3.30.230.70:FF:000040">
    <property type="entry name" value="EXOSome (Multiexonuclease complex) component"/>
    <property type="match status" value="1"/>
</dbReference>
<keyword evidence="8" id="KW-0963">Cytoplasm</keyword>
<dbReference type="SUPFAM" id="SSF50978">
    <property type="entry name" value="WD40 repeat-like"/>
    <property type="match status" value="3"/>
</dbReference>
<comment type="subcellular location">
    <subcellularLocation>
        <location evidence="2">Cytoplasm</location>
    </subcellularLocation>
    <subcellularLocation>
        <location evidence="1">Nucleus</location>
    </subcellularLocation>
</comment>
<dbReference type="InterPro" id="IPR027408">
    <property type="entry name" value="PNPase/RNase_PH_dom_sf"/>
</dbReference>
<evidence type="ECO:0000256" key="3">
    <source>
        <dbReference type="ARBA" id="ARBA00005043"/>
    </source>
</evidence>
<dbReference type="GO" id="GO:0033588">
    <property type="term" value="C:elongator holoenzyme complex"/>
    <property type="evidence" value="ECO:0000318"/>
    <property type="project" value="GO_Central"/>
</dbReference>
<dbReference type="SUPFAM" id="SSF55666">
    <property type="entry name" value="Ribonuclease PH domain 2-like"/>
    <property type="match status" value="1"/>
</dbReference>
<protein>
    <recommendedName>
        <fullName evidence="7">Elongator complex protein 2</fullName>
    </recommendedName>
    <alternativeName>
        <fullName evidence="6">Exosome complex component RRP45</fullName>
    </alternativeName>
    <alternativeName>
        <fullName evidence="13">Exosome component 9</fullName>
    </alternativeName>
</protein>